<evidence type="ECO:0000256" key="1">
    <source>
        <dbReference type="ARBA" id="ARBA00007074"/>
    </source>
</evidence>
<protein>
    <submittedName>
        <fullName evidence="6">Peptidoglycan endopeptidase</fullName>
    </submittedName>
</protein>
<reference evidence="6" key="1">
    <citation type="submission" date="2017-11" db="EMBL/GenBank/DDBJ databases">
        <title>Revised Sequence and Annotation of the Rhodobaca barguzinensis strain alga05 Genome.</title>
        <authorList>
            <person name="Kopejtka K."/>
            <person name="Tomasch J.M."/>
            <person name="Bunk B."/>
            <person name="Koblizek M."/>
        </authorList>
    </citation>
    <scope>NUCLEOTIDE SEQUENCE [LARGE SCALE GENOMIC DNA]</scope>
    <source>
        <strain evidence="6">Alga05</strain>
    </source>
</reference>
<dbReference type="Pfam" id="PF00877">
    <property type="entry name" value="NLPC_P60"/>
    <property type="match status" value="1"/>
</dbReference>
<keyword evidence="2" id="KW-0645">Protease</keyword>
<dbReference type="InterPro" id="IPR000064">
    <property type="entry name" value="NLP_P60_dom"/>
</dbReference>
<dbReference type="GO" id="GO:0008234">
    <property type="term" value="F:cysteine-type peptidase activity"/>
    <property type="evidence" value="ECO:0007669"/>
    <property type="project" value="UniProtKB-KW"/>
</dbReference>
<evidence type="ECO:0000313" key="6">
    <source>
        <dbReference type="EMBL" id="ATX64632.1"/>
    </source>
</evidence>
<comment type="similarity">
    <text evidence="1">Belongs to the peptidase C40 family.</text>
</comment>
<proteinExistence type="inferred from homology"/>
<organism evidence="6 7">
    <name type="scientific">Roseinatronobacter bogoriensis subsp. barguzinensis</name>
    <dbReference type="NCBI Taxonomy" id="441209"/>
    <lineage>
        <taxon>Bacteria</taxon>
        <taxon>Pseudomonadati</taxon>
        <taxon>Pseudomonadota</taxon>
        <taxon>Alphaproteobacteria</taxon>
        <taxon>Rhodobacterales</taxon>
        <taxon>Paracoccaceae</taxon>
        <taxon>Roseinatronobacter</taxon>
    </lineage>
</organism>
<dbReference type="AlphaFoldDB" id="A0A2K8K5A2"/>
<dbReference type="PANTHER" id="PTHR47359">
    <property type="entry name" value="PEPTIDOGLYCAN DL-ENDOPEPTIDASE CWLO"/>
    <property type="match status" value="1"/>
</dbReference>
<dbReference type="Gene3D" id="3.90.1720.10">
    <property type="entry name" value="endopeptidase domain like (from Nostoc punctiforme)"/>
    <property type="match status" value="1"/>
</dbReference>
<dbReference type="PROSITE" id="PS51935">
    <property type="entry name" value="NLPC_P60"/>
    <property type="match status" value="1"/>
</dbReference>
<dbReference type="InterPro" id="IPR051794">
    <property type="entry name" value="PG_Endopeptidase_C40"/>
</dbReference>
<keyword evidence="4" id="KW-0788">Thiol protease</keyword>
<keyword evidence="3" id="KW-0378">Hydrolase</keyword>
<dbReference type="OrthoDB" id="9813368at2"/>
<accession>A0A2K8K5A2</accession>
<dbReference type="RefSeq" id="WP_071480025.1">
    <property type="nucleotide sequence ID" value="NZ_SODJ01000009.1"/>
</dbReference>
<dbReference type="SUPFAM" id="SSF54001">
    <property type="entry name" value="Cysteine proteinases"/>
    <property type="match status" value="1"/>
</dbReference>
<dbReference type="KEGG" id="rbg:BG454_01285"/>
<name>A0A2K8K5A2_9RHOB</name>
<evidence type="ECO:0000313" key="7">
    <source>
        <dbReference type="Proteomes" id="UP000228948"/>
    </source>
</evidence>
<dbReference type="GO" id="GO:0006508">
    <property type="term" value="P:proteolysis"/>
    <property type="evidence" value="ECO:0007669"/>
    <property type="project" value="UniProtKB-KW"/>
</dbReference>
<evidence type="ECO:0000256" key="4">
    <source>
        <dbReference type="ARBA" id="ARBA00022807"/>
    </source>
</evidence>
<dbReference type="STRING" id="441209.GCA_001870665_00978"/>
<dbReference type="EMBL" id="CP024899">
    <property type="protein sequence ID" value="ATX64632.1"/>
    <property type="molecule type" value="Genomic_DNA"/>
</dbReference>
<sequence>MRDPRITPFSGRMAHIRLQGQIDAPTFTEGQMQRLAAPLSDLLRSPDGPRDRQLLRGARVCVIDRQGAFAYVQAEADGYCGWLHSTALGADHTPTHRVHAPATHLYSAPDLKSPERAALSLNAQVEVIGTSGQFLQTHDGLWVPQQHVTPITSRGADPISVAETLIGTPYLWGGNSRAGLDCSALVQLALQVCGRPCPGDSDLQEAALGPALPAGRPRQRGDLLFWRGHVAWVSAPDMILHANAHTMSVAYEPLEQAVTRIAPESPVTAHIRLR</sequence>
<dbReference type="InterPro" id="IPR041382">
    <property type="entry name" value="SH3_16"/>
</dbReference>
<feature type="domain" description="NlpC/P60" evidence="5">
    <location>
        <begin position="152"/>
        <end position="274"/>
    </location>
</feature>
<dbReference type="PANTHER" id="PTHR47359:SF3">
    <property type="entry name" value="NLP_P60 DOMAIN-CONTAINING PROTEIN-RELATED"/>
    <property type="match status" value="1"/>
</dbReference>
<evidence type="ECO:0000256" key="3">
    <source>
        <dbReference type="ARBA" id="ARBA00022801"/>
    </source>
</evidence>
<gene>
    <name evidence="6" type="ORF">BG454_01285</name>
</gene>
<evidence type="ECO:0000256" key="2">
    <source>
        <dbReference type="ARBA" id="ARBA00022670"/>
    </source>
</evidence>
<dbReference type="InterPro" id="IPR038765">
    <property type="entry name" value="Papain-like_cys_pep_sf"/>
</dbReference>
<evidence type="ECO:0000259" key="5">
    <source>
        <dbReference type="PROSITE" id="PS51935"/>
    </source>
</evidence>
<keyword evidence="7" id="KW-1185">Reference proteome</keyword>
<dbReference type="Proteomes" id="UP000228948">
    <property type="component" value="Chromosome"/>
</dbReference>
<dbReference type="Pfam" id="PF18348">
    <property type="entry name" value="SH3_16"/>
    <property type="match status" value="1"/>
</dbReference>